<evidence type="ECO:0000313" key="3">
    <source>
        <dbReference type="WBParaSite" id="ACRNAN_scaffold2656.g23914.t1"/>
    </source>
</evidence>
<reference evidence="3" key="1">
    <citation type="submission" date="2022-11" db="UniProtKB">
        <authorList>
            <consortium name="WormBaseParasite"/>
        </authorList>
    </citation>
    <scope>IDENTIFICATION</scope>
</reference>
<proteinExistence type="predicted"/>
<accession>A0A914DGV3</accession>
<name>A0A914DGV3_9BILA</name>
<keyword evidence="2" id="KW-1185">Reference proteome</keyword>
<feature type="compositionally biased region" description="Basic and acidic residues" evidence="1">
    <location>
        <begin position="120"/>
        <end position="129"/>
    </location>
</feature>
<protein>
    <submittedName>
        <fullName evidence="3">C2H2-type domain-containing protein</fullName>
    </submittedName>
</protein>
<sequence length="245" mass="26814">MIKYIATLEVQVCFATPPILTKFCVLSNSKKPNKRKLQDVPIGPIAFASGLGILDPPPPKTRTVLSGPFGIESPESTLGTGKLTRKEQELSQRDENNQYSGPSGNELSKPSLKRFTGGRPRKEQSREHLISSSTQVLAPDYIMYGSCFSTALLPDHQPIDSTISQSNALCLYGPSGPSLFVPSSEKPSTLQNSIIILVLHCNSLQCAIDGCTRIYTNKSTATSRSDQYHHILKKPLVTSEWVFCC</sequence>
<evidence type="ECO:0000313" key="2">
    <source>
        <dbReference type="Proteomes" id="UP000887540"/>
    </source>
</evidence>
<feature type="compositionally biased region" description="Polar residues" evidence="1">
    <location>
        <begin position="97"/>
        <end position="108"/>
    </location>
</feature>
<evidence type="ECO:0000256" key="1">
    <source>
        <dbReference type="SAM" id="MobiDB-lite"/>
    </source>
</evidence>
<dbReference type="AlphaFoldDB" id="A0A914DGV3"/>
<dbReference type="Proteomes" id="UP000887540">
    <property type="component" value="Unplaced"/>
</dbReference>
<feature type="compositionally biased region" description="Basic and acidic residues" evidence="1">
    <location>
        <begin position="84"/>
        <end position="96"/>
    </location>
</feature>
<feature type="region of interest" description="Disordered" evidence="1">
    <location>
        <begin position="66"/>
        <end position="131"/>
    </location>
</feature>
<dbReference type="WBParaSite" id="ACRNAN_scaffold2656.g23914.t1">
    <property type="protein sequence ID" value="ACRNAN_scaffold2656.g23914.t1"/>
    <property type="gene ID" value="ACRNAN_scaffold2656.g23914"/>
</dbReference>
<organism evidence="2 3">
    <name type="scientific">Acrobeloides nanus</name>
    <dbReference type="NCBI Taxonomy" id="290746"/>
    <lineage>
        <taxon>Eukaryota</taxon>
        <taxon>Metazoa</taxon>
        <taxon>Ecdysozoa</taxon>
        <taxon>Nematoda</taxon>
        <taxon>Chromadorea</taxon>
        <taxon>Rhabditida</taxon>
        <taxon>Tylenchina</taxon>
        <taxon>Cephalobomorpha</taxon>
        <taxon>Cephaloboidea</taxon>
        <taxon>Cephalobidae</taxon>
        <taxon>Acrobeloides</taxon>
    </lineage>
</organism>